<gene>
    <name evidence="7" type="ORF">NQ315_001943</name>
</gene>
<dbReference type="GO" id="GO:0008270">
    <property type="term" value="F:zinc ion binding"/>
    <property type="evidence" value="ECO:0007669"/>
    <property type="project" value="UniProtKB-KW"/>
</dbReference>
<evidence type="ECO:0000313" key="8">
    <source>
        <dbReference type="Proteomes" id="UP001159042"/>
    </source>
</evidence>
<reference evidence="7 8" key="1">
    <citation type="journal article" date="2023" name="Insect Mol. Biol.">
        <title>Genome sequencing provides insights into the evolution of gene families encoding plant cell wall-degrading enzymes in longhorned beetles.</title>
        <authorList>
            <person name="Shin N.R."/>
            <person name="Okamura Y."/>
            <person name="Kirsch R."/>
            <person name="Pauchet Y."/>
        </authorList>
    </citation>
    <scope>NUCLEOTIDE SEQUENCE [LARGE SCALE GENOMIC DNA]</scope>
    <source>
        <strain evidence="7">EAD_L_NR</strain>
    </source>
</reference>
<feature type="domain" description="RanBP2-type" evidence="6">
    <location>
        <begin position="138"/>
        <end position="168"/>
    </location>
</feature>
<protein>
    <recommendedName>
        <fullName evidence="6">RanBP2-type domain-containing protein</fullName>
    </recommendedName>
</protein>
<dbReference type="EMBL" id="JANEYG010000005">
    <property type="protein sequence ID" value="KAJ8923385.1"/>
    <property type="molecule type" value="Genomic_DNA"/>
</dbReference>
<dbReference type="SMART" id="SM00547">
    <property type="entry name" value="ZnF_RBZ"/>
    <property type="match status" value="1"/>
</dbReference>
<evidence type="ECO:0000313" key="7">
    <source>
        <dbReference type="EMBL" id="KAJ8923385.1"/>
    </source>
</evidence>
<keyword evidence="2 4" id="KW-0863">Zinc-finger</keyword>
<dbReference type="PANTHER" id="PTHR46253:SF1">
    <property type="entry name" value="TAB2"/>
    <property type="match status" value="1"/>
</dbReference>
<feature type="coiled-coil region" evidence="5">
    <location>
        <begin position="32"/>
        <end position="92"/>
    </location>
</feature>
<evidence type="ECO:0000256" key="4">
    <source>
        <dbReference type="PROSITE-ProRule" id="PRU00322"/>
    </source>
</evidence>
<comment type="caution">
    <text evidence="7">The sequence shown here is derived from an EMBL/GenBank/DDBJ whole genome shotgun (WGS) entry which is preliminary data.</text>
</comment>
<dbReference type="PROSITE" id="PS50199">
    <property type="entry name" value="ZF_RANBP2_2"/>
    <property type="match status" value="1"/>
</dbReference>
<dbReference type="PROSITE" id="PS01358">
    <property type="entry name" value="ZF_RANBP2_1"/>
    <property type="match status" value="1"/>
</dbReference>
<dbReference type="Proteomes" id="UP001159042">
    <property type="component" value="Unassembled WGS sequence"/>
</dbReference>
<dbReference type="InterPro" id="IPR036443">
    <property type="entry name" value="Znf_RanBP2_sf"/>
</dbReference>
<evidence type="ECO:0000256" key="2">
    <source>
        <dbReference type="ARBA" id="ARBA00022771"/>
    </source>
</evidence>
<keyword evidence="1" id="KW-0479">Metal-binding</keyword>
<dbReference type="InterPro" id="IPR001876">
    <property type="entry name" value="Znf_RanBP2"/>
</dbReference>
<accession>A0AAV8WB12</accession>
<keyword evidence="5" id="KW-0175">Coiled coil</keyword>
<sequence length="278" mass="32020">MVKTVCSVTSKTRMRSRNCNQAPVIIKQQARIERLRIELTTEKTKLVIMKQEVAELEKNRLKRKQSMDVDVEKRLQMEIESLRRQCETLAKGDEEFYRSIYTGQQGPLTTNVPIMQTRQPNRRRLYYQGPTSLPNPEVDGPEWHCRLCTFLNHPDLDKCEQCEMPRIVHGTKAEAVNTNVNFDALRMLNSNKFDFNQAARSLSLYSVPNTSNANLNNNNDALSLNRPLGFVFDDPRQPLTLPGHGITSRLAPNRINQFIANANQSLISNKVDHRQTRR</sequence>
<evidence type="ECO:0000259" key="6">
    <source>
        <dbReference type="PROSITE" id="PS50199"/>
    </source>
</evidence>
<evidence type="ECO:0000256" key="3">
    <source>
        <dbReference type="ARBA" id="ARBA00022833"/>
    </source>
</evidence>
<name>A0AAV8WB12_9CUCU</name>
<evidence type="ECO:0000256" key="5">
    <source>
        <dbReference type="SAM" id="Coils"/>
    </source>
</evidence>
<organism evidence="7 8">
    <name type="scientific">Exocentrus adspersus</name>
    <dbReference type="NCBI Taxonomy" id="1586481"/>
    <lineage>
        <taxon>Eukaryota</taxon>
        <taxon>Metazoa</taxon>
        <taxon>Ecdysozoa</taxon>
        <taxon>Arthropoda</taxon>
        <taxon>Hexapoda</taxon>
        <taxon>Insecta</taxon>
        <taxon>Pterygota</taxon>
        <taxon>Neoptera</taxon>
        <taxon>Endopterygota</taxon>
        <taxon>Coleoptera</taxon>
        <taxon>Polyphaga</taxon>
        <taxon>Cucujiformia</taxon>
        <taxon>Chrysomeloidea</taxon>
        <taxon>Cerambycidae</taxon>
        <taxon>Lamiinae</taxon>
        <taxon>Acanthocinini</taxon>
        <taxon>Exocentrus</taxon>
    </lineage>
</organism>
<dbReference type="PANTHER" id="PTHR46253">
    <property type="entry name" value="TGF-BETA-ACTIVATED KINASE 1 AND MAP3K7-BINDING PROTEIN TAB"/>
    <property type="match status" value="1"/>
</dbReference>
<evidence type="ECO:0000256" key="1">
    <source>
        <dbReference type="ARBA" id="ARBA00022723"/>
    </source>
</evidence>
<proteinExistence type="predicted"/>
<dbReference type="AlphaFoldDB" id="A0AAV8WB12"/>
<keyword evidence="3" id="KW-0862">Zinc</keyword>
<dbReference type="Gene3D" id="2.30.30.380">
    <property type="entry name" value="Zn-finger domain of Sec23/24"/>
    <property type="match status" value="1"/>
</dbReference>
<dbReference type="SUPFAM" id="SSF90209">
    <property type="entry name" value="Ran binding protein zinc finger-like"/>
    <property type="match status" value="1"/>
</dbReference>
<keyword evidence="8" id="KW-1185">Reference proteome</keyword>